<dbReference type="GO" id="GO:0004497">
    <property type="term" value="F:monooxygenase activity"/>
    <property type="evidence" value="ECO:0007669"/>
    <property type="project" value="UniProtKB-KW"/>
</dbReference>
<dbReference type="PANTHER" id="PTHR24305:SF157">
    <property type="entry name" value="N-ACETYLTRYPTOPHAN 6-HYDROXYLASE IVOC-RELATED"/>
    <property type="match status" value="1"/>
</dbReference>
<name>A0A5N6YA25_9EURO</name>
<evidence type="ECO:0000256" key="2">
    <source>
        <dbReference type="ARBA" id="ARBA00010617"/>
    </source>
</evidence>
<keyword evidence="7" id="KW-0503">Monooxygenase</keyword>
<comment type="similarity">
    <text evidence="2">Belongs to the cytochrome P450 family.</text>
</comment>
<comment type="cofactor">
    <cofactor evidence="1">
        <name>heme</name>
        <dbReference type="ChEBI" id="CHEBI:30413"/>
    </cofactor>
</comment>
<organism evidence="9">
    <name type="scientific">Aspergillus arachidicola</name>
    <dbReference type="NCBI Taxonomy" id="656916"/>
    <lineage>
        <taxon>Eukaryota</taxon>
        <taxon>Fungi</taxon>
        <taxon>Dikarya</taxon>
        <taxon>Ascomycota</taxon>
        <taxon>Pezizomycotina</taxon>
        <taxon>Eurotiomycetes</taxon>
        <taxon>Eurotiomycetidae</taxon>
        <taxon>Eurotiales</taxon>
        <taxon>Aspergillaceae</taxon>
        <taxon>Aspergillus</taxon>
        <taxon>Aspergillus subgen. Circumdati</taxon>
    </lineage>
</organism>
<dbReference type="GO" id="GO:0005506">
    <property type="term" value="F:iron ion binding"/>
    <property type="evidence" value="ECO:0007669"/>
    <property type="project" value="InterPro"/>
</dbReference>
<keyword evidence="6" id="KW-0408">Iron</keyword>
<protein>
    <recommendedName>
        <fullName evidence="10">Benzoate 4-monooxygenase cytochrome P450</fullName>
    </recommendedName>
</protein>
<dbReference type="InterPro" id="IPR001128">
    <property type="entry name" value="Cyt_P450"/>
</dbReference>
<keyword evidence="4" id="KW-0479">Metal-binding</keyword>
<evidence type="ECO:0000256" key="4">
    <source>
        <dbReference type="ARBA" id="ARBA00022723"/>
    </source>
</evidence>
<keyword evidence="8" id="KW-0812">Transmembrane</keyword>
<keyword evidence="3" id="KW-0349">Heme</keyword>
<gene>
    <name evidence="9" type="ORF">BDV24DRAFT_151855</name>
</gene>
<dbReference type="AlphaFoldDB" id="A0A5N6YA25"/>
<dbReference type="GO" id="GO:0020037">
    <property type="term" value="F:heme binding"/>
    <property type="evidence" value="ECO:0007669"/>
    <property type="project" value="InterPro"/>
</dbReference>
<evidence type="ECO:0008006" key="10">
    <source>
        <dbReference type="Google" id="ProtNLM"/>
    </source>
</evidence>
<dbReference type="Pfam" id="PF00067">
    <property type="entry name" value="p450"/>
    <property type="match status" value="1"/>
</dbReference>
<dbReference type="EMBL" id="ML737147">
    <property type="protein sequence ID" value="KAE8340490.1"/>
    <property type="molecule type" value="Genomic_DNA"/>
</dbReference>
<dbReference type="InterPro" id="IPR050121">
    <property type="entry name" value="Cytochrome_P450_monoxygenase"/>
</dbReference>
<evidence type="ECO:0000313" key="9">
    <source>
        <dbReference type="EMBL" id="KAE8340490.1"/>
    </source>
</evidence>
<dbReference type="OrthoDB" id="3945418at2759"/>
<keyword evidence="8" id="KW-1133">Transmembrane helix</keyword>
<dbReference type="Proteomes" id="UP000325558">
    <property type="component" value="Unassembled WGS sequence"/>
</dbReference>
<dbReference type="CDD" id="cd11062">
    <property type="entry name" value="CYP58-like"/>
    <property type="match status" value="1"/>
</dbReference>
<evidence type="ECO:0000256" key="8">
    <source>
        <dbReference type="SAM" id="Phobius"/>
    </source>
</evidence>
<evidence type="ECO:0000256" key="6">
    <source>
        <dbReference type="ARBA" id="ARBA00023004"/>
    </source>
</evidence>
<reference evidence="9" key="1">
    <citation type="submission" date="2019-04" db="EMBL/GenBank/DDBJ databases">
        <title>Friends and foes A comparative genomics study of 23 Aspergillus species from section Flavi.</title>
        <authorList>
            <consortium name="DOE Joint Genome Institute"/>
            <person name="Kjaerbolling I."/>
            <person name="Vesth T."/>
            <person name="Frisvad J.C."/>
            <person name="Nybo J.L."/>
            <person name="Theobald S."/>
            <person name="Kildgaard S."/>
            <person name="Isbrandt T."/>
            <person name="Kuo A."/>
            <person name="Sato A."/>
            <person name="Lyhne E.K."/>
            <person name="Kogle M.E."/>
            <person name="Wiebenga A."/>
            <person name="Kun R.S."/>
            <person name="Lubbers R.J."/>
            <person name="Makela M.R."/>
            <person name="Barry K."/>
            <person name="Chovatia M."/>
            <person name="Clum A."/>
            <person name="Daum C."/>
            <person name="Haridas S."/>
            <person name="He G."/>
            <person name="LaButti K."/>
            <person name="Lipzen A."/>
            <person name="Mondo S."/>
            <person name="Riley R."/>
            <person name="Salamov A."/>
            <person name="Simmons B.A."/>
            <person name="Magnuson J.K."/>
            <person name="Henrissat B."/>
            <person name="Mortensen U.H."/>
            <person name="Larsen T.O."/>
            <person name="Devries R.P."/>
            <person name="Grigoriev I.V."/>
            <person name="Machida M."/>
            <person name="Baker S.E."/>
            <person name="Andersen M.R."/>
        </authorList>
    </citation>
    <scope>NUCLEOTIDE SEQUENCE</scope>
    <source>
        <strain evidence="9">CBS 117612</strain>
    </source>
</reference>
<dbReference type="InterPro" id="IPR036396">
    <property type="entry name" value="Cyt_P450_sf"/>
</dbReference>
<evidence type="ECO:0000256" key="7">
    <source>
        <dbReference type="ARBA" id="ARBA00023033"/>
    </source>
</evidence>
<keyword evidence="8" id="KW-0472">Membrane</keyword>
<evidence type="ECO:0000256" key="5">
    <source>
        <dbReference type="ARBA" id="ARBA00023002"/>
    </source>
</evidence>
<feature type="transmembrane region" description="Helical" evidence="8">
    <location>
        <begin position="12"/>
        <end position="34"/>
    </location>
</feature>
<dbReference type="PANTHER" id="PTHR24305">
    <property type="entry name" value="CYTOCHROME P450"/>
    <property type="match status" value="1"/>
</dbReference>
<evidence type="ECO:0000256" key="3">
    <source>
        <dbReference type="ARBA" id="ARBA00022617"/>
    </source>
</evidence>
<evidence type="ECO:0000256" key="1">
    <source>
        <dbReference type="ARBA" id="ARBA00001971"/>
    </source>
</evidence>
<dbReference type="GO" id="GO:0016705">
    <property type="term" value="F:oxidoreductase activity, acting on paired donors, with incorporation or reduction of molecular oxygen"/>
    <property type="evidence" value="ECO:0007669"/>
    <property type="project" value="InterPro"/>
</dbReference>
<keyword evidence="5" id="KW-0560">Oxidoreductase</keyword>
<dbReference type="SUPFAM" id="SSF48264">
    <property type="entry name" value="Cytochrome P450"/>
    <property type="match status" value="1"/>
</dbReference>
<dbReference type="Gene3D" id="1.10.630.10">
    <property type="entry name" value="Cytochrome P450"/>
    <property type="match status" value="1"/>
</dbReference>
<accession>A0A5N6YA25</accession>
<sequence>MDPRAIDYLYTHFLSLCLVASFYSVAMAFYRLALSALAQFPGPRHAAATGLYEAYFQLIKYGTFTWEINRLHQEYGPIIRIKPNELHIKDPDYYSTLYAGPGKHRSKDPGHSFISFPQSMMSTAGHELHRARHWVLGQLLKKKAVLQLEPVIRANIKKLERHFSASVSSDKPLELHTAFQCFASDTTSQYCFGEREGFHYLDQPDLSATWKTQITWLFELSRLNRHVPILSSIGRLVPCMACNVIPPYRNIYQLEQDVRYRVRNAIGQHRQSRVSKNGYATASTAVYPTILADPDVPASEKESSRLEDDAVLLMIAGTDAPSQATAITFFHILNNPKVHEKLKVELFKNIPEVGTVPTIYQLEQLPYLSATITEGLLLSSIITTRVTRLPRIAPDEVLQYGQWDIPAGTLLHIFQDPTSFIPEHWIVNPEEKKRLDKYLVPASKGTLGCLGQNMNWAWMYLLLGTLLRRYNLVLHETTKRNTDFGMNNIQVKVLGECQEGSLTRDVR</sequence>
<proteinExistence type="inferred from homology"/>